<dbReference type="Proteomes" id="UP001347796">
    <property type="component" value="Unassembled WGS sequence"/>
</dbReference>
<sequence>MNSEKRILLNIRLHLNEKLQEGERLVIPAIRAISGLWRIMTPIQADEGNDDNELYWQASVYLPQNTEFEWRWVIYKDNHIVDIEKDYRRCKVGRFGGVIHTSWDSEVKILEPDMCVVSFYTRYQTLPDERLAIVGSSDPLGRWVSSKAVPAYEHPPGEWSVSIALEKDTSQEWKWVLLDMNHDYIRRWEDRPNRVLECESFSWRSVWAPWNGGNYFTGSGSWEKLEWSALRLPADILNDSFDTSSGNNC</sequence>
<dbReference type="PANTHER" id="PTHR15048:SF0">
    <property type="entry name" value="STARCH-BINDING DOMAIN-CONTAINING PROTEIN 1"/>
    <property type="match status" value="1"/>
</dbReference>
<dbReference type="InterPro" id="IPR002044">
    <property type="entry name" value="CBM20"/>
</dbReference>
<dbReference type="SMART" id="SM01065">
    <property type="entry name" value="CBM_2"/>
    <property type="match status" value="1"/>
</dbReference>
<evidence type="ECO:0000259" key="1">
    <source>
        <dbReference type="PROSITE" id="PS51166"/>
    </source>
</evidence>
<proteinExistence type="predicted"/>
<accession>A0AAN8JQA2</accession>
<dbReference type="Gene3D" id="2.60.40.10">
    <property type="entry name" value="Immunoglobulins"/>
    <property type="match status" value="2"/>
</dbReference>
<dbReference type="AlphaFoldDB" id="A0AAN8JQA2"/>
<reference evidence="2 3" key="1">
    <citation type="submission" date="2024-01" db="EMBL/GenBank/DDBJ databases">
        <title>The genome of the rayed Mediterranean limpet Patella caerulea (Linnaeus, 1758).</title>
        <authorList>
            <person name="Anh-Thu Weber A."/>
            <person name="Halstead-Nussloch G."/>
        </authorList>
    </citation>
    <scope>NUCLEOTIDE SEQUENCE [LARGE SCALE GENOMIC DNA]</scope>
    <source>
        <strain evidence="2">AATW-2023a</strain>
        <tissue evidence="2">Whole specimen</tissue>
    </source>
</reference>
<name>A0AAN8JQA2_PATCE</name>
<evidence type="ECO:0000313" key="2">
    <source>
        <dbReference type="EMBL" id="KAK6179194.1"/>
    </source>
</evidence>
<comment type="caution">
    <text evidence="2">The sequence shown here is derived from an EMBL/GenBank/DDBJ whole genome shotgun (WGS) entry which is preliminary data.</text>
</comment>
<dbReference type="GO" id="GO:0016020">
    <property type="term" value="C:membrane"/>
    <property type="evidence" value="ECO:0007669"/>
    <property type="project" value="TreeGrafter"/>
</dbReference>
<dbReference type="PROSITE" id="PS51166">
    <property type="entry name" value="CBM20"/>
    <property type="match status" value="1"/>
</dbReference>
<dbReference type="SUPFAM" id="SSF49452">
    <property type="entry name" value="Starch-binding domain-like"/>
    <property type="match status" value="2"/>
</dbReference>
<protein>
    <recommendedName>
        <fullName evidence="1">CBM20 domain-containing protein</fullName>
    </recommendedName>
</protein>
<dbReference type="EMBL" id="JAZGQO010000008">
    <property type="protein sequence ID" value="KAK6179194.1"/>
    <property type="molecule type" value="Genomic_DNA"/>
</dbReference>
<evidence type="ECO:0000313" key="3">
    <source>
        <dbReference type="Proteomes" id="UP001347796"/>
    </source>
</evidence>
<dbReference type="Pfam" id="PF00686">
    <property type="entry name" value="CBM_20"/>
    <property type="match status" value="1"/>
</dbReference>
<dbReference type="InterPro" id="IPR013783">
    <property type="entry name" value="Ig-like_fold"/>
</dbReference>
<dbReference type="InterPro" id="IPR013784">
    <property type="entry name" value="Carb-bd-like_fold"/>
</dbReference>
<dbReference type="GO" id="GO:2001070">
    <property type="term" value="F:starch binding"/>
    <property type="evidence" value="ECO:0007669"/>
    <property type="project" value="InterPro"/>
</dbReference>
<gene>
    <name evidence="2" type="ORF">SNE40_011610</name>
</gene>
<keyword evidence="3" id="KW-1185">Reference proteome</keyword>
<dbReference type="PANTHER" id="PTHR15048">
    <property type="entry name" value="STARCH-BINDING DOMAIN-CONTAINING PROTEIN 1"/>
    <property type="match status" value="1"/>
</dbReference>
<feature type="domain" description="CBM20" evidence="1">
    <location>
        <begin position="109"/>
        <end position="212"/>
    </location>
</feature>
<organism evidence="2 3">
    <name type="scientific">Patella caerulea</name>
    <name type="common">Rayed Mediterranean limpet</name>
    <dbReference type="NCBI Taxonomy" id="87958"/>
    <lineage>
        <taxon>Eukaryota</taxon>
        <taxon>Metazoa</taxon>
        <taxon>Spiralia</taxon>
        <taxon>Lophotrochozoa</taxon>
        <taxon>Mollusca</taxon>
        <taxon>Gastropoda</taxon>
        <taxon>Patellogastropoda</taxon>
        <taxon>Patelloidea</taxon>
        <taxon>Patellidae</taxon>
        <taxon>Patella</taxon>
    </lineage>
</organism>